<organism evidence="2 3">
    <name type="scientific">Streptomyces coryli</name>
    <dbReference type="NCBI Taxonomy" id="1128680"/>
    <lineage>
        <taxon>Bacteria</taxon>
        <taxon>Bacillati</taxon>
        <taxon>Actinomycetota</taxon>
        <taxon>Actinomycetes</taxon>
        <taxon>Kitasatosporales</taxon>
        <taxon>Streptomycetaceae</taxon>
        <taxon>Streptomyces</taxon>
    </lineage>
</organism>
<sequence>MEYTIEVIEIPVSDMDRAKEFYADKCGFKVDLDQEVAPGARIIQITPAGSRCSMALTSGLPAVPGLARMAPGSLQGIQVCVTDIAAAHAELSARGVPVSDVQHVGASGWEPGPGETWNSFAFFKDPDGNGWVLQEAPAPLAER</sequence>
<keyword evidence="3" id="KW-1185">Reference proteome</keyword>
<dbReference type="InterPro" id="IPR029068">
    <property type="entry name" value="Glyas_Bleomycin-R_OHBP_Dase"/>
</dbReference>
<evidence type="ECO:0000259" key="1">
    <source>
        <dbReference type="PROSITE" id="PS51819"/>
    </source>
</evidence>
<dbReference type="RefSeq" id="WP_165239890.1">
    <property type="nucleotide sequence ID" value="NZ_JAAKZV010000101.1"/>
</dbReference>
<protein>
    <submittedName>
        <fullName evidence="2">VOC family protein</fullName>
    </submittedName>
</protein>
<dbReference type="AlphaFoldDB" id="A0A6G4U5B9"/>
<accession>A0A6G4U5B9</accession>
<dbReference type="SUPFAM" id="SSF54593">
    <property type="entry name" value="Glyoxalase/Bleomycin resistance protein/Dihydroxybiphenyl dioxygenase"/>
    <property type="match status" value="1"/>
</dbReference>
<dbReference type="InterPro" id="IPR037523">
    <property type="entry name" value="VOC_core"/>
</dbReference>
<dbReference type="PROSITE" id="PS51819">
    <property type="entry name" value="VOC"/>
    <property type="match status" value="1"/>
</dbReference>
<dbReference type="Gene3D" id="3.10.180.10">
    <property type="entry name" value="2,3-Dihydroxybiphenyl 1,2-Dioxygenase, domain 1"/>
    <property type="match status" value="1"/>
</dbReference>
<evidence type="ECO:0000313" key="3">
    <source>
        <dbReference type="Proteomes" id="UP000481583"/>
    </source>
</evidence>
<dbReference type="Pfam" id="PF00903">
    <property type="entry name" value="Glyoxalase"/>
    <property type="match status" value="1"/>
</dbReference>
<name>A0A6G4U5B9_9ACTN</name>
<dbReference type="PANTHER" id="PTHR36437:SF2">
    <property type="entry name" value="GLYOXALASE_BLEOMYCIN RESISTANCE PROTEIN_DIOXYGENASE"/>
    <property type="match status" value="1"/>
</dbReference>
<dbReference type="Proteomes" id="UP000481583">
    <property type="component" value="Unassembled WGS sequence"/>
</dbReference>
<dbReference type="PANTHER" id="PTHR36437">
    <property type="entry name" value="GLYOXALASE/BLEOMYCIN RESISTANCE PROTEIN/DIOXYGENASE"/>
    <property type="match status" value="1"/>
</dbReference>
<gene>
    <name evidence="2" type="ORF">G5C51_22080</name>
</gene>
<comment type="caution">
    <text evidence="2">The sequence shown here is derived from an EMBL/GenBank/DDBJ whole genome shotgun (WGS) entry which is preliminary data.</text>
</comment>
<dbReference type="EMBL" id="JAAKZV010000101">
    <property type="protein sequence ID" value="NGN66578.1"/>
    <property type="molecule type" value="Genomic_DNA"/>
</dbReference>
<proteinExistence type="predicted"/>
<feature type="domain" description="VOC" evidence="1">
    <location>
        <begin position="4"/>
        <end position="136"/>
    </location>
</feature>
<dbReference type="InterPro" id="IPR004360">
    <property type="entry name" value="Glyas_Fos-R_dOase_dom"/>
</dbReference>
<reference evidence="2 3" key="1">
    <citation type="submission" date="2020-02" db="EMBL/GenBank/DDBJ databases">
        <title>Whole-genome analyses of novel actinobacteria.</title>
        <authorList>
            <person name="Sahin N."/>
        </authorList>
    </citation>
    <scope>NUCLEOTIDE SEQUENCE [LARGE SCALE GENOMIC DNA]</scope>
    <source>
        <strain evidence="2 3">A7024</strain>
    </source>
</reference>
<evidence type="ECO:0000313" key="2">
    <source>
        <dbReference type="EMBL" id="NGN66578.1"/>
    </source>
</evidence>